<feature type="compositionally biased region" description="Low complexity" evidence="5">
    <location>
        <begin position="554"/>
        <end position="566"/>
    </location>
</feature>
<dbReference type="AlphaFoldDB" id="S4XZ11"/>
<feature type="compositionally biased region" description="Low complexity" evidence="5">
    <location>
        <begin position="519"/>
        <end position="546"/>
    </location>
</feature>
<dbReference type="CDD" id="cd14014">
    <property type="entry name" value="STKc_PknB_like"/>
    <property type="match status" value="1"/>
</dbReference>
<feature type="compositionally biased region" description="Low complexity" evidence="5">
    <location>
        <begin position="294"/>
        <end position="310"/>
    </location>
</feature>
<dbReference type="HOGENOM" id="CLU_000288_63_44_7"/>
<evidence type="ECO:0000256" key="4">
    <source>
        <dbReference type="ARBA" id="ARBA00022840"/>
    </source>
</evidence>
<feature type="compositionally biased region" description="Low complexity" evidence="5">
    <location>
        <begin position="491"/>
        <end position="506"/>
    </location>
</feature>
<name>S4XZ11_SORCE</name>
<dbReference type="KEGG" id="scu:SCE1572_26515"/>
<evidence type="ECO:0000256" key="2">
    <source>
        <dbReference type="ARBA" id="ARBA00022741"/>
    </source>
</evidence>
<dbReference type="Gene3D" id="1.10.510.10">
    <property type="entry name" value="Transferase(Phosphotransferase) domain 1"/>
    <property type="match status" value="1"/>
</dbReference>
<reference evidence="7 8" key="1">
    <citation type="journal article" date="2013" name="Sci. Rep.">
        <title>Extraordinary expansion of a Sorangium cellulosum genome from an alkaline milieu.</title>
        <authorList>
            <person name="Han K."/>
            <person name="Li Z.F."/>
            <person name="Peng R."/>
            <person name="Zhu L.P."/>
            <person name="Zhou T."/>
            <person name="Wang L.G."/>
            <person name="Li S.G."/>
            <person name="Zhang X.B."/>
            <person name="Hu W."/>
            <person name="Wu Z.H."/>
            <person name="Qin N."/>
            <person name="Li Y.Z."/>
        </authorList>
    </citation>
    <scope>NUCLEOTIDE SEQUENCE [LARGE SCALE GENOMIC DNA]</scope>
    <source>
        <strain evidence="7 8">So0157-2</strain>
    </source>
</reference>
<keyword evidence="1" id="KW-0808">Transferase</keyword>
<dbReference type="InterPro" id="IPR011009">
    <property type="entry name" value="Kinase-like_dom_sf"/>
</dbReference>
<dbReference type="PANTHER" id="PTHR43289:SF6">
    <property type="entry name" value="SERINE_THREONINE-PROTEIN KINASE NEKL-3"/>
    <property type="match status" value="1"/>
</dbReference>
<dbReference type="PROSITE" id="PS50011">
    <property type="entry name" value="PROTEIN_KINASE_DOM"/>
    <property type="match status" value="1"/>
</dbReference>
<dbReference type="STRING" id="1254432.SCE1572_26515"/>
<dbReference type="EMBL" id="CP003969">
    <property type="protein sequence ID" value="AGP37719.1"/>
    <property type="molecule type" value="Genomic_DNA"/>
</dbReference>
<dbReference type="SMART" id="SM00220">
    <property type="entry name" value="S_TKc"/>
    <property type="match status" value="1"/>
</dbReference>
<accession>S4XZ11</accession>
<evidence type="ECO:0000256" key="3">
    <source>
        <dbReference type="ARBA" id="ARBA00022777"/>
    </source>
</evidence>
<dbReference type="GO" id="GO:0004674">
    <property type="term" value="F:protein serine/threonine kinase activity"/>
    <property type="evidence" value="ECO:0007669"/>
    <property type="project" value="TreeGrafter"/>
</dbReference>
<feature type="region of interest" description="Disordered" evidence="5">
    <location>
        <begin position="280"/>
        <end position="378"/>
    </location>
</feature>
<sequence>MGAVFVAEHVSLRQRVAVKFLLPRAKDFPGASARFLREARAAAAIRSDHVARVIDVGTAEMGLPYLVMEYLRGRDLQQVLDARGPLPVSEAVDYVLQSCEAVAEAHARGIVHRDLKPGNLFLTTGPSGVPLVKVLDFGLSKSAEDAGEEDGKLTASEMMLGSPCYMSPEQVRCTKDVDARTDVWALGIILYQLLTARFPFDAPSISALFVAIVNDAPRPPRVHRWELPVHLEEIILRCLEKDVQQRLQSVVELSRALAPFGTEHSARALDQIEAIAAGKAFPSLPPPPLPPDPAASTAPAGAARFQGAAATWPRPGADDEPDGRFSRRATVVAPGDDPVTTLPSPGTAAEALRTRDAAPGERTSVPVSSDEGPTLMMAREDGPTLTMAREDGPTLTMAREDGPTLTMAHDDGPTLPWPYRLLAARLPADGEESIGSVPVVTERRPGQQSSLMLRKRRRAAARIAAAASLTAAVAVGVTLWPRRPEKSPDVAPSSGPASRAPAHASSLDAAGEPEPPDTPASAGEALEGAAGAAAGTAAATQPPGSAAAGGAGPGAAPSSAASGPRAPSEPRLDGALRKPARPPARPPGSAARDPKAPAPHDPAPAIRDDR</sequence>
<dbReference type="Gene3D" id="3.30.200.20">
    <property type="entry name" value="Phosphorylase Kinase, domain 1"/>
    <property type="match status" value="1"/>
</dbReference>
<feature type="region of interest" description="Disordered" evidence="5">
    <location>
        <begin position="482"/>
        <end position="610"/>
    </location>
</feature>
<keyword evidence="4" id="KW-0067">ATP-binding</keyword>
<evidence type="ECO:0000313" key="7">
    <source>
        <dbReference type="EMBL" id="AGP37719.1"/>
    </source>
</evidence>
<feature type="compositionally biased region" description="Pro residues" evidence="5">
    <location>
        <begin position="283"/>
        <end position="293"/>
    </location>
</feature>
<keyword evidence="2" id="KW-0547">Nucleotide-binding</keyword>
<dbReference type="Proteomes" id="UP000014803">
    <property type="component" value="Chromosome"/>
</dbReference>
<evidence type="ECO:0000313" key="8">
    <source>
        <dbReference type="Proteomes" id="UP000014803"/>
    </source>
</evidence>
<evidence type="ECO:0000259" key="6">
    <source>
        <dbReference type="PROSITE" id="PS50011"/>
    </source>
</evidence>
<dbReference type="PANTHER" id="PTHR43289">
    <property type="entry name" value="MITOGEN-ACTIVATED PROTEIN KINASE KINASE KINASE 20-RELATED"/>
    <property type="match status" value="1"/>
</dbReference>
<dbReference type="GO" id="GO:0005524">
    <property type="term" value="F:ATP binding"/>
    <property type="evidence" value="ECO:0007669"/>
    <property type="project" value="UniProtKB-KW"/>
</dbReference>
<evidence type="ECO:0000256" key="5">
    <source>
        <dbReference type="SAM" id="MobiDB-lite"/>
    </source>
</evidence>
<dbReference type="InterPro" id="IPR008271">
    <property type="entry name" value="Ser/Thr_kinase_AS"/>
</dbReference>
<dbReference type="Pfam" id="PF00069">
    <property type="entry name" value="Pkinase"/>
    <property type="match status" value="1"/>
</dbReference>
<dbReference type="PROSITE" id="PS00108">
    <property type="entry name" value="PROTEIN_KINASE_ST"/>
    <property type="match status" value="1"/>
</dbReference>
<dbReference type="SUPFAM" id="SSF56112">
    <property type="entry name" value="Protein kinase-like (PK-like)"/>
    <property type="match status" value="1"/>
</dbReference>
<evidence type="ECO:0000256" key="1">
    <source>
        <dbReference type="ARBA" id="ARBA00022679"/>
    </source>
</evidence>
<feature type="domain" description="Protein kinase" evidence="6">
    <location>
        <begin position="1"/>
        <end position="261"/>
    </location>
</feature>
<dbReference type="eggNOG" id="COG0515">
    <property type="taxonomic scope" value="Bacteria"/>
</dbReference>
<dbReference type="PATRIC" id="fig|1254432.3.peg.6000"/>
<keyword evidence="3" id="KW-0418">Kinase</keyword>
<gene>
    <name evidence="7" type="ORF">SCE1572_26515</name>
</gene>
<proteinExistence type="predicted"/>
<organism evidence="7 8">
    <name type="scientific">Sorangium cellulosum So0157-2</name>
    <dbReference type="NCBI Taxonomy" id="1254432"/>
    <lineage>
        <taxon>Bacteria</taxon>
        <taxon>Pseudomonadati</taxon>
        <taxon>Myxococcota</taxon>
        <taxon>Polyangia</taxon>
        <taxon>Polyangiales</taxon>
        <taxon>Polyangiaceae</taxon>
        <taxon>Sorangium</taxon>
    </lineage>
</organism>
<protein>
    <recommendedName>
        <fullName evidence="6">Protein kinase domain-containing protein</fullName>
    </recommendedName>
</protein>
<dbReference type="InterPro" id="IPR000719">
    <property type="entry name" value="Prot_kinase_dom"/>
</dbReference>